<dbReference type="Proteomes" id="UP000784294">
    <property type="component" value="Unassembled WGS sequence"/>
</dbReference>
<dbReference type="EMBL" id="CAAALY010256435">
    <property type="protein sequence ID" value="VEL37949.1"/>
    <property type="molecule type" value="Genomic_DNA"/>
</dbReference>
<sequence>MQSRRFETSPLSRYLGRVYKTRLIAGLEASPACLPAQPLSQPGGLQLIEVEGTGFVSRLLSHDADDSICWLDDRRFLAEG</sequence>
<evidence type="ECO:0000313" key="2">
    <source>
        <dbReference type="Proteomes" id="UP000784294"/>
    </source>
</evidence>
<keyword evidence="2" id="KW-1185">Reference proteome</keyword>
<organism evidence="1 2">
    <name type="scientific">Protopolystoma xenopodis</name>
    <dbReference type="NCBI Taxonomy" id="117903"/>
    <lineage>
        <taxon>Eukaryota</taxon>
        <taxon>Metazoa</taxon>
        <taxon>Spiralia</taxon>
        <taxon>Lophotrochozoa</taxon>
        <taxon>Platyhelminthes</taxon>
        <taxon>Monogenea</taxon>
        <taxon>Polyopisthocotylea</taxon>
        <taxon>Polystomatidea</taxon>
        <taxon>Polystomatidae</taxon>
        <taxon>Protopolystoma</taxon>
    </lineage>
</organism>
<protein>
    <submittedName>
        <fullName evidence="1">Uncharacterized protein</fullName>
    </submittedName>
</protein>
<evidence type="ECO:0000313" key="1">
    <source>
        <dbReference type="EMBL" id="VEL37949.1"/>
    </source>
</evidence>
<name>A0A448XJ59_9PLAT</name>
<comment type="caution">
    <text evidence="1">The sequence shown here is derived from an EMBL/GenBank/DDBJ whole genome shotgun (WGS) entry which is preliminary data.</text>
</comment>
<dbReference type="AlphaFoldDB" id="A0A448XJ59"/>
<reference evidence="1" key="1">
    <citation type="submission" date="2018-11" db="EMBL/GenBank/DDBJ databases">
        <authorList>
            <consortium name="Pathogen Informatics"/>
        </authorList>
    </citation>
    <scope>NUCLEOTIDE SEQUENCE</scope>
</reference>
<accession>A0A448XJ59</accession>
<proteinExistence type="predicted"/>
<gene>
    <name evidence="1" type="ORF">PXEA_LOCUS31389</name>
</gene>